<dbReference type="Proteomes" id="UP000267251">
    <property type="component" value="Unassembled WGS sequence"/>
</dbReference>
<keyword evidence="4 9" id="KW-0812">Transmembrane</keyword>
<dbReference type="OrthoDB" id="421009at2759"/>
<organism evidence="11 12">
    <name type="scientific">Piptocephalis cylindrospora</name>
    <dbReference type="NCBI Taxonomy" id="1907219"/>
    <lineage>
        <taxon>Eukaryota</taxon>
        <taxon>Fungi</taxon>
        <taxon>Fungi incertae sedis</taxon>
        <taxon>Zoopagomycota</taxon>
        <taxon>Zoopagomycotina</taxon>
        <taxon>Zoopagomycetes</taxon>
        <taxon>Zoopagales</taxon>
        <taxon>Piptocephalidaceae</taxon>
        <taxon>Piptocephalis</taxon>
    </lineage>
</organism>
<feature type="region of interest" description="Disordered" evidence="8">
    <location>
        <begin position="156"/>
        <end position="217"/>
    </location>
</feature>
<evidence type="ECO:0000256" key="2">
    <source>
        <dbReference type="ARBA" id="ARBA00009063"/>
    </source>
</evidence>
<protein>
    <submittedName>
        <fullName evidence="11">Syntaxin 5</fullName>
    </submittedName>
</protein>
<keyword evidence="7 9" id="KW-0472">Membrane</keyword>
<name>A0A4P9Y171_9FUNG</name>
<dbReference type="GO" id="GO:0048278">
    <property type="term" value="P:vesicle docking"/>
    <property type="evidence" value="ECO:0007669"/>
    <property type="project" value="TreeGrafter"/>
</dbReference>
<feature type="domain" description="T-SNARE coiled-coil homology" evidence="10">
    <location>
        <begin position="224"/>
        <end position="286"/>
    </location>
</feature>
<dbReference type="GO" id="GO:0031201">
    <property type="term" value="C:SNARE complex"/>
    <property type="evidence" value="ECO:0007669"/>
    <property type="project" value="TreeGrafter"/>
</dbReference>
<evidence type="ECO:0000256" key="1">
    <source>
        <dbReference type="ARBA" id="ARBA00004211"/>
    </source>
</evidence>
<comment type="subcellular location">
    <subcellularLocation>
        <location evidence="1">Membrane</location>
        <topology evidence="1">Single-pass type IV membrane protein</topology>
    </subcellularLocation>
</comment>
<evidence type="ECO:0000256" key="8">
    <source>
        <dbReference type="SAM" id="MobiDB-lite"/>
    </source>
</evidence>
<dbReference type="EMBL" id="KZ988308">
    <property type="protein sequence ID" value="RKP12503.1"/>
    <property type="molecule type" value="Genomic_DNA"/>
</dbReference>
<dbReference type="InterPro" id="IPR000727">
    <property type="entry name" value="T_SNARE_dom"/>
</dbReference>
<evidence type="ECO:0000256" key="3">
    <source>
        <dbReference type="ARBA" id="ARBA00022448"/>
    </source>
</evidence>
<dbReference type="GO" id="GO:0006886">
    <property type="term" value="P:intracellular protein transport"/>
    <property type="evidence" value="ECO:0007669"/>
    <property type="project" value="InterPro"/>
</dbReference>
<dbReference type="InterPro" id="IPR010989">
    <property type="entry name" value="SNARE"/>
</dbReference>
<keyword evidence="5 9" id="KW-1133">Transmembrane helix</keyword>
<evidence type="ECO:0000313" key="11">
    <source>
        <dbReference type="EMBL" id="RKP12503.1"/>
    </source>
</evidence>
<dbReference type="PANTHER" id="PTHR19957:SF3">
    <property type="entry name" value="SYNTAXIN-5"/>
    <property type="match status" value="1"/>
</dbReference>
<dbReference type="PANTHER" id="PTHR19957">
    <property type="entry name" value="SYNTAXIN"/>
    <property type="match status" value="1"/>
</dbReference>
<comment type="similarity">
    <text evidence="2">Belongs to the syntaxin family.</text>
</comment>
<dbReference type="GO" id="GO:0006906">
    <property type="term" value="P:vesicle fusion"/>
    <property type="evidence" value="ECO:0007669"/>
    <property type="project" value="TreeGrafter"/>
</dbReference>
<dbReference type="PROSITE" id="PS00914">
    <property type="entry name" value="SYNTAXIN"/>
    <property type="match status" value="1"/>
</dbReference>
<evidence type="ECO:0000259" key="10">
    <source>
        <dbReference type="PROSITE" id="PS50192"/>
    </source>
</evidence>
<feature type="region of interest" description="Disordered" evidence="8">
    <location>
        <begin position="1"/>
        <end position="38"/>
    </location>
</feature>
<dbReference type="GO" id="GO:0000149">
    <property type="term" value="F:SNARE binding"/>
    <property type="evidence" value="ECO:0007669"/>
    <property type="project" value="TreeGrafter"/>
</dbReference>
<dbReference type="GO" id="GO:0005484">
    <property type="term" value="F:SNAP receptor activity"/>
    <property type="evidence" value="ECO:0007669"/>
    <property type="project" value="InterPro"/>
</dbReference>
<dbReference type="CDD" id="cd15844">
    <property type="entry name" value="SNARE_syntaxin5"/>
    <property type="match status" value="1"/>
</dbReference>
<evidence type="ECO:0000256" key="4">
    <source>
        <dbReference type="ARBA" id="ARBA00022692"/>
    </source>
</evidence>
<evidence type="ECO:0000256" key="7">
    <source>
        <dbReference type="ARBA" id="ARBA00023136"/>
    </source>
</evidence>
<dbReference type="AlphaFoldDB" id="A0A4P9Y171"/>
<evidence type="ECO:0000256" key="9">
    <source>
        <dbReference type="SAM" id="Phobius"/>
    </source>
</evidence>
<dbReference type="PROSITE" id="PS50192">
    <property type="entry name" value="T_SNARE"/>
    <property type="match status" value="1"/>
</dbReference>
<reference evidence="12" key="1">
    <citation type="journal article" date="2018" name="Nat. Microbiol.">
        <title>Leveraging single-cell genomics to expand the fungal tree of life.</title>
        <authorList>
            <person name="Ahrendt S.R."/>
            <person name="Quandt C.A."/>
            <person name="Ciobanu D."/>
            <person name="Clum A."/>
            <person name="Salamov A."/>
            <person name="Andreopoulos B."/>
            <person name="Cheng J.F."/>
            <person name="Woyke T."/>
            <person name="Pelin A."/>
            <person name="Henrissat B."/>
            <person name="Reynolds N.K."/>
            <person name="Benny G.L."/>
            <person name="Smith M.E."/>
            <person name="James T.Y."/>
            <person name="Grigoriev I.V."/>
        </authorList>
    </citation>
    <scope>NUCLEOTIDE SEQUENCE [LARGE SCALE GENOMIC DNA]</scope>
</reference>
<evidence type="ECO:0000313" key="12">
    <source>
        <dbReference type="Proteomes" id="UP000267251"/>
    </source>
</evidence>
<accession>A0A4P9Y171</accession>
<keyword evidence="3" id="KW-0813">Transport</keyword>
<sequence>MSPRRNRTSEFHATVTSFRTPTSPPNAPWKPGQGQQALQARGEFGKRASAIAHNIQQTTTRLAQLATLARRTNTPFDDRPGEIPALTQVIKQDIARINRSIADLQNLTRSGPNASGLGNHGQSREHANNVVLSLQSKLADTSMGFKDVLETRTKVGDRREQFAHPMESTNFMNGSPLLRPADSRGGPSAPNTPPPPGNSALTIDMGEDDNSGPNQALLYDSQDTSYLESRSSAIEGIESTVAELGQIFQQLAHMVAEQANTVQRIDANVEEISTNVSGAQRELLKYWRNMSSNRWLMLKIFAVVLFFFMLFVLVL</sequence>
<dbReference type="InterPro" id="IPR006012">
    <property type="entry name" value="Syntaxin/epimorphin_CS"/>
</dbReference>
<dbReference type="InterPro" id="IPR045242">
    <property type="entry name" value="Syntaxin"/>
</dbReference>
<dbReference type="Pfam" id="PF05739">
    <property type="entry name" value="SNARE"/>
    <property type="match status" value="1"/>
</dbReference>
<proteinExistence type="inferred from homology"/>
<dbReference type="GO" id="GO:0000139">
    <property type="term" value="C:Golgi membrane"/>
    <property type="evidence" value="ECO:0007669"/>
    <property type="project" value="TreeGrafter"/>
</dbReference>
<feature type="transmembrane region" description="Helical" evidence="9">
    <location>
        <begin position="295"/>
        <end position="314"/>
    </location>
</feature>
<evidence type="ECO:0000256" key="5">
    <source>
        <dbReference type="ARBA" id="ARBA00022989"/>
    </source>
</evidence>
<keyword evidence="6" id="KW-0175">Coiled coil</keyword>
<dbReference type="GO" id="GO:0006888">
    <property type="term" value="P:endoplasmic reticulum to Golgi vesicle-mediated transport"/>
    <property type="evidence" value="ECO:0007669"/>
    <property type="project" value="TreeGrafter"/>
</dbReference>
<dbReference type="SMART" id="SM00397">
    <property type="entry name" value="t_SNARE"/>
    <property type="match status" value="1"/>
</dbReference>
<keyword evidence="12" id="KW-1185">Reference proteome</keyword>
<evidence type="ECO:0000256" key="6">
    <source>
        <dbReference type="ARBA" id="ARBA00023054"/>
    </source>
</evidence>
<dbReference type="SUPFAM" id="SSF47661">
    <property type="entry name" value="t-snare proteins"/>
    <property type="match status" value="1"/>
</dbReference>
<dbReference type="Gene3D" id="1.20.58.70">
    <property type="match status" value="1"/>
</dbReference>
<gene>
    <name evidence="11" type="ORF">BJ684DRAFT_20967</name>
</gene>